<gene>
    <name evidence="1" type="ORF">MW871_14920</name>
</gene>
<reference evidence="1" key="1">
    <citation type="submission" date="2022-04" db="EMBL/GenBank/DDBJ databases">
        <title>Flavobacterium pygoscelis sp. nov. isolated from Chinstrap chick (Pygoscelis antarcticus).</title>
        <authorList>
            <person name="Irgang R."/>
            <person name="Poblete-Morales M."/>
            <person name="Avendano-Herrera R."/>
        </authorList>
    </citation>
    <scope>NUCLEOTIDE SEQUENCE</scope>
    <source>
        <strain evidence="1">I-SCBP12n</strain>
    </source>
</reference>
<name>A0A9X1XTG2_9FLAO</name>
<accession>A0A9X1XTG2</accession>
<proteinExistence type="predicted"/>
<evidence type="ECO:0000313" key="2">
    <source>
        <dbReference type="Proteomes" id="UP001139260"/>
    </source>
</evidence>
<evidence type="ECO:0000313" key="1">
    <source>
        <dbReference type="EMBL" id="MCK8143180.1"/>
    </source>
</evidence>
<comment type="caution">
    <text evidence="1">The sequence shown here is derived from an EMBL/GenBank/DDBJ whole genome shotgun (WGS) entry which is preliminary data.</text>
</comment>
<keyword evidence="2" id="KW-1185">Reference proteome</keyword>
<protein>
    <submittedName>
        <fullName evidence="1">Uncharacterized protein</fullName>
    </submittedName>
</protein>
<dbReference type="AlphaFoldDB" id="A0A9X1XTG2"/>
<dbReference type="RefSeq" id="WP_248429206.1">
    <property type="nucleotide sequence ID" value="NZ_JALNUB010000013.1"/>
</dbReference>
<sequence length="57" mass="6750">MSQTKLFAKKKTISCSLDYPEAHFLELFLEVAIQHPLNEYDRNVVRHFQSQLNQKLT</sequence>
<organism evidence="1 2">
    <name type="scientific">Flavobacterium pygoscelis</name>
    <dbReference type="NCBI Taxonomy" id="2893176"/>
    <lineage>
        <taxon>Bacteria</taxon>
        <taxon>Pseudomonadati</taxon>
        <taxon>Bacteroidota</taxon>
        <taxon>Flavobacteriia</taxon>
        <taxon>Flavobacteriales</taxon>
        <taxon>Flavobacteriaceae</taxon>
        <taxon>Flavobacterium</taxon>
    </lineage>
</organism>
<dbReference type="Proteomes" id="UP001139260">
    <property type="component" value="Unassembled WGS sequence"/>
</dbReference>
<dbReference type="EMBL" id="JALNUB010000013">
    <property type="protein sequence ID" value="MCK8143180.1"/>
    <property type="molecule type" value="Genomic_DNA"/>
</dbReference>